<organism evidence="9 10">
    <name type="scientific">Amycolatopsis nalaikhensis</name>
    <dbReference type="NCBI Taxonomy" id="715472"/>
    <lineage>
        <taxon>Bacteria</taxon>
        <taxon>Bacillati</taxon>
        <taxon>Actinomycetota</taxon>
        <taxon>Actinomycetes</taxon>
        <taxon>Pseudonocardiales</taxon>
        <taxon>Pseudonocardiaceae</taxon>
        <taxon>Amycolatopsis</taxon>
    </lineage>
</organism>
<sequence length="384" mass="40259">MTFTLDPAQLAFAADVRRLAAEQLLPLAESGVEGAVNRPLLKAMGALGLLARLFPGVAEGKPSRQAAATDLCILRENLATVSTEAETALALQGLGTYPVLQSGQDDQVAKWLPAVAAGDAVAAFALTEPDAGSDAAALSLAAEPDGDGWRLTGEKMWISNAPEADFYTVFARTTPGAGARGVSAFVVPGDRAGLSGEHLDLVSPHPIGTVTFDGVEVRREELLGEENRGFAVAMRTLDLFRPSVGAFAVGMAQAALDATVDYTGQREAFGGPLIKQQAVAHALAEMATRTEAARLLVYAAAGAYDAGEENLAGRAAMAKLFATEAAQFVVDSAVQLHGARALRRGHLLEHLYREVRAPRIYEGASEIQRTIIARWLASGRATTG</sequence>
<keyword evidence="3 5" id="KW-0285">Flavoprotein</keyword>
<evidence type="ECO:0000256" key="3">
    <source>
        <dbReference type="ARBA" id="ARBA00022630"/>
    </source>
</evidence>
<dbReference type="InterPro" id="IPR037069">
    <property type="entry name" value="AcylCoA_DH/ox_N_sf"/>
</dbReference>
<evidence type="ECO:0000256" key="5">
    <source>
        <dbReference type="RuleBase" id="RU362125"/>
    </source>
</evidence>
<evidence type="ECO:0000256" key="1">
    <source>
        <dbReference type="ARBA" id="ARBA00001974"/>
    </source>
</evidence>
<evidence type="ECO:0000259" key="8">
    <source>
        <dbReference type="Pfam" id="PF02771"/>
    </source>
</evidence>
<dbReference type="Pfam" id="PF02771">
    <property type="entry name" value="Acyl-CoA_dh_N"/>
    <property type="match status" value="1"/>
</dbReference>
<feature type="domain" description="Acyl-CoA dehydrogenase/oxidase N-terminal" evidence="8">
    <location>
        <begin position="7"/>
        <end position="119"/>
    </location>
</feature>
<keyword evidence="4 5" id="KW-0274">FAD</keyword>
<reference evidence="9 10" key="1">
    <citation type="submission" date="2023-06" db="EMBL/GenBank/DDBJ databases">
        <authorList>
            <person name="Oyuntsetseg B."/>
            <person name="Kim S.B."/>
        </authorList>
    </citation>
    <scope>NUCLEOTIDE SEQUENCE [LARGE SCALE GENOMIC DNA]</scope>
    <source>
        <strain evidence="9 10">2-2</strain>
    </source>
</reference>
<feature type="domain" description="Acyl-CoA oxidase/dehydrogenase middle" evidence="7">
    <location>
        <begin position="123"/>
        <end position="214"/>
    </location>
</feature>
<dbReference type="Gene3D" id="2.40.110.10">
    <property type="entry name" value="Butyryl-CoA Dehydrogenase, subunit A, domain 2"/>
    <property type="match status" value="1"/>
</dbReference>
<dbReference type="PANTHER" id="PTHR43884">
    <property type="entry name" value="ACYL-COA DEHYDROGENASE"/>
    <property type="match status" value="1"/>
</dbReference>
<evidence type="ECO:0000256" key="4">
    <source>
        <dbReference type="ARBA" id="ARBA00022827"/>
    </source>
</evidence>
<dbReference type="InterPro" id="IPR036250">
    <property type="entry name" value="AcylCo_DH-like_C"/>
</dbReference>
<name>A0ABY8XY88_9PSEU</name>
<keyword evidence="5" id="KW-0560">Oxidoreductase</keyword>
<dbReference type="EMBL" id="CP127173">
    <property type="protein sequence ID" value="WIV60558.1"/>
    <property type="molecule type" value="Genomic_DNA"/>
</dbReference>
<gene>
    <name evidence="9" type="ORF">QP939_19115</name>
</gene>
<evidence type="ECO:0000259" key="6">
    <source>
        <dbReference type="Pfam" id="PF00441"/>
    </source>
</evidence>
<dbReference type="PROSITE" id="PS00072">
    <property type="entry name" value="ACYL_COA_DH_1"/>
    <property type="match status" value="1"/>
</dbReference>
<dbReference type="InterPro" id="IPR009100">
    <property type="entry name" value="AcylCoA_DH/oxidase_NM_dom_sf"/>
</dbReference>
<evidence type="ECO:0000313" key="9">
    <source>
        <dbReference type="EMBL" id="WIV60558.1"/>
    </source>
</evidence>
<dbReference type="InterPro" id="IPR006091">
    <property type="entry name" value="Acyl-CoA_Oxase/DH_mid-dom"/>
</dbReference>
<dbReference type="PANTHER" id="PTHR43884:SF22">
    <property type="entry name" value="BLR3437 PROTEIN"/>
    <property type="match status" value="1"/>
</dbReference>
<dbReference type="InterPro" id="IPR009075">
    <property type="entry name" value="AcylCo_DH/oxidase_C"/>
</dbReference>
<evidence type="ECO:0000259" key="7">
    <source>
        <dbReference type="Pfam" id="PF02770"/>
    </source>
</evidence>
<dbReference type="InterPro" id="IPR046373">
    <property type="entry name" value="Acyl-CoA_Oxase/DH_mid-dom_sf"/>
</dbReference>
<keyword evidence="10" id="KW-1185">Reference proteome</keyword>
<evidence type="ECO:0000313" key="10">
    <source>
        <dbReference type="Proteomes" id="UP001227101"/>
    </source>
</evidence>
<dbReference type="InterPro" id="IPR006089">
    <property type="entry name" value="Acyl-CoA_DH_CS"/>
</dbReference>
<comment type="similarity">
    <text evidence="2 5">Belongs to the acyl-CoA dehydrogenase family.</text>
</comment>
<protein>
    <submittedName>
        <fullName evidence="9">Acyl-CoA dehydrogenase family protein</fullName>
    </submittedName>
</protein>
<accession>A0ABY8XY88</accession>
<dbReference type="Pfam" id="PF00441">
    <property type="entry name" value="Acyl-CoA_dh_1"/>
    <property type="match status" value="1"/>
</dbReference>
<comment type="cofactor">
    <cofactor evidence="1 5">
        <name>FAD</name>
        <dbReference type="ChEBI" id="CHEBI:57692"/>
    </cofactor>
</comment>
<dbReference type="Proteomes" id="UP001227101">
    <property type="component" value="Chromosome"/>
</dbReference>
<proteinExistence type="inferred from homology"/>
<dbReference type="SUPFAM" id="SSF47203">
    <property type="entry name" value="Acyl-CoA dehydrogenase C-terminal domain-like"/>
    <property type="match status" value="1"/>
</dbReference>
<feature type="domain" description="Acyl-CoA dehydrogenase/oxidase C-terminal" evidence="6">
    <location>
        <begin position="227"/>
        <end position="376"/>
    </location>
</feature>
<dbReference type="Pfam" id="PF02770">
    <property type="entry name" value="Acyl-CoA_dh_M"/>
    <property type="match status" value="1"/>
</dbReference>
<dbReference type="Gene3D" id="1.10.540.10">
    <property type="entry name" value="Acyl-CoA dehydrogenase/oxidase, N-terminal domain"/>
    <property type="match status" value="1"/>
</dbReference>
<dbReference type="RefSeq" id="WP_285458135.1">
    <property type="nucleotide sequence ID" value="NZ_CP127173.1"/>
</dbReference>
<dbReference type="SUPFAM" id="SSF56645">
    <property type="entry name" value="Acyl-CoA dehydrogenase NM domain-like"/>
    <property type="match status" value="1"/>
</dbReference>
<dbReference type="InterPro" id="IPR013786">
    <property type="entry name" value="AcylCoA_DH/ox_N"/>
</dbReference>
<evidence type="ECO:0000256" key="2">
    <source>
        <dbReference type="ARBA" id="ARBA00009347"/>
    </source>
</evidence>
<dbReference type="Gene3D" id="1.20.140.10">
    <property type="entry name" value="Butyryl-CoA Dehydrogenase, subunit A, domain 3"/>
    <property type="match status" value="1"/>
</dbReference>